<evidence type="ECO:0000256" key="2">
    <source>
        <dbReference type="ARBA" id="ARBA00022723"/>
    </source>
</evidence>
<dbReference type="InterPro" id="IPR050738">
    <property type="entry name" value="Sulfatase"/>
</dbReference>
<sequence length="582" mass="65150">MSPTPRRPNFLIFLADDLAWSDTGCFGGEINTPNIDKLGYDGLRFTDFHASALCSPTRAMLLTGTDHHLTGFGQLAEFIKMSESHSGKPGHEGFLNDRAATFPQLLQDAGYFTVMSGKWHLGYKKAQSPPEKGFDRSFAMLNGCCSHYAYEPPVKSKDDIPPFFNTATAAYHREDGEPVTSLPDGWYSSDFYADKLIEYLDEHQKAQPDQPFFAYLPFTAAHWPIQAPLENSMHYRGRYDAGPAALRTERIERQKKMGLVPEDVVPHPVVAPRVPAWEDMTGDARARSCRIMEVYAGMVERMDENVGKVVEYLKKSGQHNDTYIIFMSDNGAEGAALEASPVMQGATLAHMQEHYDNSLENIGRPTSYCWYGPLWGQAGTAPSRLHKQFSTEGGIRVPFILSKPGLARPAGGLEAPFCTVMDLAPTILQLAGAKSHDGEYKGRKVERLRGASWTEFLADPAKTEIHGEDYEVGWELMGCGAFRKGFWKIDWVPPPMGLGRWELFDLAKDPGETEDLADKHPDKLKELVGLWEKYADDVGVVGLMKDIKPFKRRALTVEETEDIQWLQFMHAHTEHQPRAAVK</sequence>
<evidence type="ECO:0000256" key="3">
    <source>
        <dbReference type="ARBA" id="ARBA00022801"/>
    </source>
</evidence>
<reference evidence="8" key="1">
    <citation type="submission" date="2010-05" db="EMBL/GenBank/DDBJ databases">
        <title>The genome sequence of Magnaporthe poae strain ATCC 64411.</title>
        <authorList>
            <person name="Ma L.-J."/>
            <person name="Dead R."/>
            <person name="Young S."/>
            <person name="Zeng Q."/>
            <person name="Koehrsen M."/>
            <person name="Alvarado L."/>
            <person name="Berlin A."/>
            <person name="Chapman S.B."/>
            <person name="Chen Z."/>
            <person name="Freedman E."/>
            <person name="Gellesch M."/>
            <person name="Goldberg J."/>
            <person name="Griggs A."/>
            <person name="Gujja S."/>
            <person name="Heilman E.R."/>
            <person name="Heiman D."/>
            <person name="Hepburn T."/>
            <person name="Howarth C."/>
            <person name="Jen D."/>
            <person name="Larson L."/>
            <person name="Mehta T."/>
            <person name="Neiman D."/>
            <person name="Pearson M."/>
            <person name="Roberts A."/>
            <person name="Saif S."/>
            <person name="Shea T."/>
            <person name="Shenoy N."/>
            <person name="Sisk P."/>
            <person name="Stolte C."/>
            <person name="Sykes S."/>
            <person name="Walk T."/>
            <person name="White J."/>
            <person name="Yandava C."/>
            <person name="Haas B."/>
            <person name="Nusbaum C."/>
            <person name="Birren B."/>
        </authorList>
    </citation>
    <scope>NUCLEOTIDE SEQUENCE [LARGE SCALE GENOMIC DNA]</scope>
    <source>
        <strain evidence="8">ATCC 64411 / 73-15</strain>
    </source>
</reference>
<dbReference type="AlphaFoldDB" id="A0A0C4EAX2"/>
<organism evidence="7 8">
    <name type="scientific">Magnaporthiopsis poae (strain ATCC 64411 / 73-15)</name>
    <name type="common">Kentucky bluegrass fungus</name>
    <name type="synonym">Magnaporthe poae</name>
    <dbReference type="NCBI Taxonomy" id="644358"/>
    <lineage>
        <taxon>Eukaryota</taxon>
        <taxon>Fungi</taxon>
        <taxon>Dikarya</taxon>
        <taxon>Ascomycota</taxon>
        <taxon>Pezizomycotina</taxon>
        <taxon>Sordariomycetes</taxon>
        <taxon>Sordariomycetidae</taxon>
        <taxon>Magnaporthales</taxon>
        <taxon>Magnaporthaceae</taxon>
        <taxon>Magnaporthiopsis</taxon>
    </lineage>
</organism>
<dbReference type="InterPro" id="IPR000917">
    <property type="entry name" value="Sulfatase_N"/>
</dbReference>
<accession>A0A0C4EAX2</accession>
<dbReference type="GO" id="GO:0004065">
    <property type="term" value="F:arylsulfatase activity"/>
    <property type="evidence" value="ECO:0007669"/>
    <property type="project" value="TreeGrafter"/>
</dbReference>
<dbReference type="Gene3D" id="3.30.1120.10">
    <property type="match status" value="1"/>
</dbReference>
<gene>
    <name evidence="6" type="ORF">MAPG_09809</name>
</gene>
<comment type="similarity">
    <text evidence="1">Belongs to the sulfatase family.</text>
</comment>
<dbReference type="OMA" id="LMTGYQI"/>
<dbReference type="Proteomes" id="UP000011715">
    <property type="component" value="Unassembled WGS sequence"/>
</dbReference>
<dbReference type="VEuPathDB" id="FungiDB:MAPG_09809"/>
<dbReference type="EMBL" id="GL876977">
    <property type="protein sequence ID" value="KLU91288.1"/>
    <property type="molecule type" value="Genomic_DNA"/>
</dbReference>
<dbReference type="PANTHER" id="PTHR42693:SF33">
    <property type="entry name" value="ARYLSULFATASE"/>
    <property type="match status" value="1"/>
</dbReference>
<keyword evidence="2" id="KW-0479">Metal-binding</keyword>
<dbReference type="CDD" id="cd16025">
    <property type="entry name" value="PAS_like"/>
    <property type="match status" value="1"/>
</dbReference>
<evidence type="ECO:0000313" key="8">
    <source>
        <dbReference type="Proteomes" id="UP000011715"/>
    </source>
</evidence>
<dbReference type="InterPro" id="IPR017850">
    <property type="entry name" value="Alkaline_phosphatase_core_sf"/>
</dbReference>
<dbReference type="eggNOG" id="KOG3867">
    <property type="taxonomic scope" value="Eukaryota"/>
</dbReference>
<dbReference type="PANTHER" id="PTHR42693">
    <property type="entry name" value="ARYLSULFATASE FAMILY MEMBER"/>
    <property type="match status" value="1"/>
</dbReference>
<dbReference type="STRING" id="644358.A0A0C4EAX2"/>
<dbReference type="EnsemblFungi" id="MAPG_09809T0">
    <property type="protein sequence ID" value="MAPG_09809T0"/>
    <property type="gene ID" value="MAPG_09809"/>
</dbReference>
<reference evidence="7" key="4">
    <citation type="journal article" date="2015" name="G3 (Bethesda)">
        <title>Genome sequences of three phytopathogenic species of the Magnaporthaceae family of fungi.</title>
        <authorList>
            <person name="Okagaki L.H."/>
            <person name="Nunes C.C."/>
            <person name="Sailsbery J."/>
            <person name="Clay B."/>
            <person name="Brown D."/>
            <person name="John T."/>
            <person name="Oh Y."/>
            <person name="Young N."/>
            <person name="Fitzgerald M."/>
            <person name="Haas B.J."/>
            <person name="Zeng Q."/>
            <person name="Young S."/>
            <person name="Adiconis X."/>
            <person name="Fan L."/>
            <person name="Levin J.Z."/>
            <person name="Mitchell T.K."/>
            <person name="Okubara P.A."/>
            <person name="Farman M.L."/>
            <person name="Kohn L.M."/>
            <person name="Birren B."/>
            <person name="Ma L.-J."/>
            <person name="Dean R.A."/>
        </authorList>
    </citation>
    <scope>NUCLEOTIDE SEQUENCE</scope>
    <source>
        <strain evidence="7">ATCC 64411 / 73-15</strain>
    </source>
</reference>
<dbReference type="OrthoDB" id="103349at2759"/>
<reference evidence="6" key="3">
    <citation type="submission" date="2011-03" db="EMBL/GenBank/DDBJ databases">
        <title>Annotation of Magnaporthe poae ATCC 64411.</title>
        <authorList>
            <person name="Ma L.-J."/>
            <person name="Dead R."/>
            <person name="Young S.K."/>
            <person name="Zeng Q."/>
            <person name="Gargeya S."/>
            <person name="Fitzgerald M."/>
            <person name="Haas B."/>
            <person name="Abouelleil A."/>
            <person name="Alvarado L."/>
            <person name="Arachchi H.M."/>
            <person name="Berlin A."/>
            <person name="Brown A."/>
            <person name="Chapman S.B."/>
            <person name="Chen Z."/>
            <person name="Dunbar C."/>
            <person name="Freedman E."/>
            <person name="Gearin G."/>
            <person name="Gellesch M."/>
            <person name="Goldberg J."/>
            <person name="Griggs A."/>
            <person name="Gujja S."/>
            <person name="Heiman D."/>
            <person name="Howarth C."/>
            <person name="Larson L."/>
            <person name="Lui A."/>
            <person name="MacDonald P.J.P."/>
            <person name="Mehta T."/>
            <person name="Montmayeur A."/>
            <person name="Murphy C."/>
            <person name="Neiman D."/>
            <person name="Pearson M."/>
            <person name="Priest M."/>
            <person name="Roberts A."/>
            <person name="Saif S."/>
            <person name="Shea T."/>
            <person name="Shenoy N."/>
            <person name="Sisk P."/>
            <person name="Stolte C."/>
            <person name="Sykes S."/>
            <person name="Yandava C."/>
            <person name="Wortman J."/>
            <person name="Nusbaum C."/>
            <person name="Birren B."/>
        </authorList>
    </citation>
    <scope>NUCLEOTIDE SEQUENCE</scope>
    <source>
        <strain evidence="6">ATCC 64411</strain>
    </source>
</reference>
<dbReference type="PROSITE" id="PS00149">
    <property type="entry name" value="SULFATASE_2"/>
    <property type="match status" value="1"/>
</dbReference>
<name>A0A0C4EAX2_MAGP6</name>
<feature type="domain" description="Sulfatase N-terminal" evidence="5">
    <location>
        <begin position="8"/>
        <end position="433"/>
    </location>
</feature>
<dbReference type="PROSITE" id="PS00523">
    <property type="entry name" value="SULFATASE_1"/>
    <property type="match status" value="1"/>
</dbReference>
<dbReference type="InterPro" id="IPR024607">
    <property type="entry name" value="Sulfatase_CS"/>
</dbReference>
<evidence type="ECO:0000313" key="7">
    <source>
        <dbReference type="EnsemblFungi" id="MAPG_09809T0"/>
    </source>
</evidence>
<protein>
    <recommendedName>
        <fullName evidence="5">Sulfatase N-terminal domain-containing protein</fullName>
    </recommendedName>
</protein>
<dbReference type="Gene3D" id="3.40.720.10">
    <property type="entry name" value="Alkaline Phosphatase, subunit A"/>
    <property type="match status" value="1"/>
</dbReference>
<evidence type="ECO:0000259" key="5">
    <source>
        <dbReference type="Pfam" id="PF00884"/>
    </source>
</evidence>
<evidence type="ECO:0000313" key="6">
    <source>
        <dbReference type="EMBL" id="KLU91288.1"/>
    </source>
</evidence>
<reference evidence="7" key="5">
    <citation type="submission" date="2015-06" db="UniProtKB">
        <authorList>
            <consortium name="EnsemblFungi"/>
        </authorList>
    </citation>
    <scope>IDENTIFICATION</scope>
    <source>
        <strain evidence="7">ATCC 64411</strain>
    </source>
</reference>
<keyword evidence="3" id="KW-0378">Hydrolase</keyword>
<keyword evidence="4" id="KW-0106">Calcium</keyword>
<proteinExistence type="inferred from homology"/>
<dbReference type="SUPFAM" id="SSF53649">
    <property type="entry name" value="Alkaline phosphatase-like"/>
    <property type="match status" value="1"/>
</dbReference>
<dbReference type="EMBL" id="ADBL01002512">
    <property type="status" value="NOT_ANNOTATED_CDS"/>
    <property type="molecule type" value="Genomic_DNA"/>
</dbReference>
<evidence type="ECO:0000256" key="4">
    <source>
        <dbReference type="ARBA" id="ARBA00022837"/>
    </source>
</evidence>
<reference evidence="6" key="2">
    <citation type="submission" date="2010-05" db="EMBL/GenBank/DDBJ databases">
        <title>The Genome Sequence of Magnaporthe poae strain ATCC 64411.</title>
        <authorList>
            <consortium name="The Broad Institute Genome Sequencing Platform"/>
            <consortium name="Broad Institute Genome Sequencing Center for Infectious Disease"/>
            <person name="Ma L.-J."/>
            <person name="Dead R."/>
            <person name="Young S."/>
            <person name="Zeng Q."/>
            <person name="Koehrsen M."/>
            <person name="Alvarado L."/>
            <person name="Berlin A."/>
            <person name="Chapman S.B."/>
            <person name="Chen Z."/>
            <person name="Freedman E."/>
            <person name="Gellesch M."/>
            <person name="Goldberg J."/>
            <person name="Griggs A."/>
            <person name="Gujja S."/>
            <person name="Heilman E.R."/>
            <person name="Heiman D."/>
            <person name="Hepburn T."/>
            <person name="Howarth C."/>
            <person name="Jen D."/>
            <person name="Larson L."/>
            <person name="Mehta T."/>
            <person name="Neiman D."/>
            <person name="Pearson M."/>
            <person name="Roberts A."/>
            <person name="Saif S."/>
            <person name="Shea T."/>
            <person name="Shenoy N."/>
            <person name="Sisk P."/>
            <person name="Stolte C."/>
            <person name="Sykes S."/>
            <person name="Walk T."/>
            <person name="White J."/>
            <person name="Yandava C."/>
            <person name="Haas B."/>
            <person name="Nusbaum C."/>
            <person name="Birren B."/>
        </authorList>
    </citation>
    <scope>NUCLEOTIDE SEQUENCE</scope>
    <source>
        <strain evidence="6">ATCC 64411</strain>
    </source>
</reference>
<evidence type="ECO:0000256" key="1">
    <source>
        <dbReference type="ARBA" id="ARBA00008779"/>
    </source>
</evidence>
<dbReference type="GO" id="GO:0046872">
    <property type="term" value="F:metal ion binding"/>
    <property type="evidence" value="ECO:0007669"/>
    <property type="project" value="UniProtKB-KW"/>
</dbReference>
<dbReference type="Pfam" id="PF00884">
    <property type="entry name" value="Sulfatase"/>
    <property type="match status" value="1"/>
</dbReference>
<keyword evidence="8" id="KW-1185">Reference proteome</keyword>